<sequence length="144" mass="16823">MRARNIFPEYYLINVERFEDVIRNDLDEWIYLLKHAAVRDDFHSPNMAQAREKLALMKMSPEARRAYERYVESVVIERDVLDTARQEGQEEGLKKGIEKGIEKGREKGREEERKAITRSLRQRGMGTREIAAITGLAEEEVEAL</sequence>
<protein>
    <recommendedName>
        <fullName evidence="3">PD-(D/E)XK nuclease family transposase</fullName>
    </recommendedName>
</protein>
<dbReference type="PANTHER" id="PTHR41317">
    <property type="entry name" value="PD-(D_E)XK NUCLEASE FAMILY TRANSPOSASE"/>
    <property type="match status" value="1"/>
</dbReference>
<evidence type="ECO:0000256" key="1">
    <source>
        <dbReference type="SAM" id="MobiDB-lite"/>
    </source>
</evidence>
<dbReference type="PANTHER" id="PTHR41317:SF1">
    <property type="entry name" value="PD-(D_E)XK NUCLEASE FAMILY TRANSPOSASE"/>
    <property type="match status" value="1"/>
</dbReference>
<evidence type="ECO:0008006" key="3">
    <source>
        <dbReference type="Google" id="ProtNLM"/>
    </source>
</evidence>
<evidence type="ECO:0000313" key="2">
    <source>
        <dbReference type="EMBL" id="VFJ55138.1"/>
    </source>
</evidence>
<feature type="compositionally biased region" description="Basic and acidic residues" evidence="1">
    <location>
        <begin position="86"/>
        <end position="115"/>
    </location>
</feature>
<gene>
    <name evidence="2" type="ORF">BECKDK2373B_GA0170837_105023</name>
</gene>
<dbReference type="EMBL" id="CAADEX010000050">
    <property type="protein sequence ID" value="VFJ55138.1"/>
    <property type="molecule type" value="Genomic_DNA"/>
</dbReference>
<dbReference type="AlphaFoldDB" id="A0A450SMT1"/>
<name>A0A450SMT1_9GAMM</name>
<reference evidence="2" key="1">
    <citation type="submission" date="2019-02" db="EMBL/GenBank/DDBJ databases">
        <authorList>
            <person name="Gruber-Vodicka R. H."/>
            <person name="Seah K. B. B."/>
        </authorList>
    </citation>
    <scope>NUCLEOTIDE SEQUENCE</scope>
    <source>
        <strain evidence="2">BECK_DK47</strain>
    </source>
</reference>
<organism evidence="2">
    <name type="scientific">Candidatus Kentrum sp. DK</name>
    <dbReference type="NCBI Taxonomy" id="2126562"/>
    <lineage>
        <taxon>Bacteria</taxon>
        <taxon>Pseudomonadati</taxon>
        <taxon>Pseudomonadota</taxon>
        <taxon>Gammaproteobacteria</taxon>
        <taxon>Candidatus Kentrum</taxon>
    </lineage>
</organism>
<feature type="region of interest" description="Disordered" evidence="1">
    <location>
        <begin position="86"/>
        <end position="121"/>
    </location>
</feature>
<accession>A0A450SMT1</accession>
<proteinExistence type="predicted"/>